<evidence type="ECO:0000313" key="3">
    <source>
        <dbReference type="Proteomes" id="UP000281955"/>
    </source>
</evidence>
<keyword evidence="1" id="KW-0472">Membrane</keyword>
<proteinExistence type="predicted"/>
<feature type="transmembrane region" description="Helical" evidence="1">
    <location>
        <begin position="89"/>
        <end position="109"/>
    </location>
</feature>
<accession>A0A420XVE9</accession>
<name>A0A420XVE9_9ACTN</name>
<feature type="transmembrane region" description="Helical" evidence="1">
    <location>
        <begin position="35"/>
        <end position="57"/>
    </location>
</feature>
<dbReference type="EMBL" id="RBWV01000001">
    <property type="protein sequence ID" value="RKS84267.1"/>
    <property type="molecule type" value="Genomic_DNA"/>
</dbReference>
<dbReference type="InParanoid" id="A0A420XVE9"/>
<feature type="transmembrane region" description="Helical" evidence="1">
    <location>
        <begin position="121"/>
        <end position="142"/>
    </location>
</feature>
<evidence type="ECO:0008006" key="4">
    <source>
        <dbReference type="Google" id="ProtNLM"/>
    </source>
</evidence>
<dbReference type="RefSeq" id="WP_121191440.1">
    <property type="nucleotide sequence ID" value="NZ_RBWV01000001.1"/>
</dbReference>
<keyword evidence="3" id="KW-1185">Reference proteome</keyword>
<feature type="transmembrane region" description="Helical" evidence="1">
    <location>
        <begin position="168"/>
        <end position="188"/>
    </location>
</feature>
<keyword evidence="1" id="KW-0812">Transmembrane</keyword>
<evidence type="ECO:0000313" key="2">
    <source>
        <dbReference type="EMBL" id="RKS84267.1"/>
    </source>
</evidence>
<dbReference type="AlphaFoldDB" id="A0A420XVE9"/>
<reference evidence="2 3" key="1">
    <citation type="submission" date="2018-10" db="EMBL/GenBank/DDBJ databases">
        <title>Genomic Encyclopedia of Archaeal and Bacterial Type Strains, Phase II (KMG-II): from individual species to whole genera.</title>
        <authorList>
            <person name="Goeker M."/>
        </authorList>
    </citation>
    <scope>NUCLEOTIDE SEQUENCE [LARGE SCALE GENOMIC DNA]</scope>
    <source>
        <strain evidence="2 3">RP-AC37</strain>
    </source>
</reference>
<comment type="caution">
    <text evidence="2">The sequence shown here is derived from an EMBL/GenBank/DDBJ whole genome shotgun (WGS) entry which is preliminary data.</text>
</comment>
<organism evidence="2 3">
    <name type="scientific">Motilibacter peucedani</name>
    <dbReference type="NCBI Taxonomy" id="598650"/>
    <lineage>
        <taxon>Bacteria</taxon>
        <taxon>Bacillati</taxon>
        <taxon>Actinomycetota</taxon>
        <taxon>Actinomycetes</taxon>
        <taxon>Motilibacterales</taxon>
        <taxon>Motilibacteraceae</taxon>
        <taxon>Motilibacter</taxon>
    </lineage>
</organism>
<evidence type="ECO:0000256" key="1">
    <source>
        <dbReference type="SAM" id="Phobius"/>
    </source>
</evidence>
<dbReference type="OrthoDB" id="4350296at2"/>
<gene>
    <name evidence="2" type="ORF">CLV35_0084</name>
</gene>
<dbReference type="Proteomes" id="UP000281955">
    <property type="component" value="Unassembled WGS sequence"/>
</dbReference>
<sequence length="199" mass="20041">MADATATYAHRQPRPRVALLLDAVRRGGTGGRGSSVPTALGAAAGSALVGVAAAFAWNQLAPHLEGTVAGPRAVNGTFESTGAYFGAEAWFMGITVVSGVLCALVTFAVAGTRRAGGLDGLAGLVVGGLLGSLVAWRVGYLLGPHRFSADDVGHHVRVGLDVHSHGALLLWAIAATVVQVALTVGLGVDDHESPPPDAP</sequence>
<protein>
    <recommendedName>
        <fullName evidence="4">DUF2567 domain-containing protein</fullName>
    </recommendedName>
</protein>
<keyword evidence="1" id="KW-1133">Transmembrane helix</keyword>